<dbReference type="AlphaFoldDB" id="A0A430FTY5"/>
<keyword evidence="2" id="KW-0449">Lipoprotein</keyword>
<organism evidence="2 3">
    <name type="scientific">Bifidobacterium samirii</name>
    <dbReference type="NCBI Taxonomy" id="2306974"/>
    <lineage>
        <taxon>Bacteria</taxon>
        <taxon>Bacillati</taxon>
        <taxon>Actinomycetota</taxon>
        <taxon>Actinomycetes</taxon>
        <taxon>Bifidobacteriales</taxon>
        <taxon>Bifidobacteriaceae</taxon>
        <taxon>Bifidobacterium</taxon>
    </lineage>
</organism>
<feature type="domain" description="Lipoprotein LpqB N-terminal" evidence="1">
    <location>
        <begin position="72"/>
        <end position="201"/>
    </location>
</feature>
<dbReference type="Proteomes" id="UP000287470">
    <property type="component" value="Unassembled WGS sequence"/>
</dbReference>
<comment type="caution">
    <text evidence="2">The sequence shown here is derived from an EMBL/GenBank/DDBJ whole genome shotgun (WGS) entry which is preliminary data.</text>
</comment>
<protein>
    <submittedName>
        <fullName evidence="2">Lipoprotein LpqB</fullName>
    </submittedName>
</protein>
<evidence type="ECO:0000313" key="2">
    <source>
        <dbReference type="EMBL" id="RSX56387.1"/>
    </source>
</evidence>
<reference evidence="2 3" key="1">
    <citation type="submission" date="2018-09" db="EMBL/GenBank/DDBJ databases">
        <title>Characterization of the phylogenetic diversity of five novel species belonging to the genus Bifidobacterium.</title>
        <authorList>
            <person name="Lugli G.A."/>
            <person name="Duranti S."/>
            <person name="Milani C."/>
        </authorList>
    </citation>
    <scope>NUCLEOTIDE SEQUENCE [LARGE SCALE GENOMIC DNA]</scope>
    <source>
        <strain evidence="2 3">2033B</strain>
    </source>
</reference>
<keyword evidence="3" id="KW-1185">Reference proteome</keyword>
<dbReference type="Pfam" id="PF25976">
    <property type="entry name" value="LpqB_N"/>
    <property type="match status" value="1"/>
</dbReference>
<name>A0A430FTY5_9BIFI</name>
<dbReference type="EMBL" id="QXGK01000010">
    <property type="protein sequence ID" value="RSX56387.1"/>
    <property type="molecule type" value="Genomic_DNA"/>
</dbReference>
<evidence type="ECO:0000259" key="1">
    <source>
        <dbReference type="Pfam" id="PF25976"/>
    </source>
</evidence>
<dbReference type="InterPro" id="IPR059026">
    <property type="entry name" value="LpqB_N"/>
</dbReference>
<gene>
    <name evidence="2" type="ORF">D2E24_1200</name>
</gene>
<evidence type="ECO:0000313" key="3">
    <source>
        <dbReference type="Proteomes" id="UP000287470"/>
    </source>
</evidence>
<accession>A0A430FTY5</accession>
<proteinExistence type="predicted"/>
<sequence length="341" mass="36261">MRRTTMPTMPAWAAHPMPARIRRAIAAVAIAAAVLTTAAGCDGPFSLPSSGAVQTLAPAEPRDRRIYTAPSGPSDGMTPEVVVEGFFDAMPAGVQSDGYRTARMFLAADAASWDGDVAAAVIIGEPRFTRRSSAVGGSHGSGESVVAVDVQVAGRLDRHGLYTVYDDVRDETLAYTLVMENGEWRIADLPAGVLISQTDFDQVYRQVTVQRTDAAHRTLIPDIRWLAWRDWYARAVRETLAAPPDRLGGAAADVAAGRVTLVDAACSIEGDITVTLSASFDDADDPAAPDALDDDTRALLVRLIRLTLADGDLDYETIRILADGGRDHSLDDVALTLGAAD</sequence>